<dbReference type="OrthoDB" id="299738at2759"/>
<dbReference type="AlphaFoldDB" id="A0A8J8NE10"/>
<proteinExistence type="predicted"/>
<keyword evidence="1" id="KW-1133">Transmembrane helix</keyword>
<evidence type="ECO:0000313" key="2">
    <source>
        <dbReference type="EMBL" id="TNV72840.1"/>
    </source>
</evidence>
<feature type="transmembrane region" description="Helical" evidence="1">
    <location>
        <begin position="211"/>
        <end position="231"/>
    </location>
</feature>
<evidence type="ECO:0000256" key="1">
    <source>
        <dbReference type="SAM" id="Phobius"/>
    </source>
</evidence>
<gene>
    <name evidence="2" type="ORF">FGO68_gene11584</name>
</gene>
<organism evidence="2 3">
    <name type="scientific">Halteria grandinella</name>
    <dbReference type="NCBI Taxonomy" id="5974"/>
    <lineage>
        <taxon>Eukaryota</taxon>
        <taxon>Sar</taxon>
        <taxon>Alveolata</taxon>
        <taxon>Ciliophora</taxon>
        <taxon>Intramacronucleata</taxon>
        <taxon>Spirotrichea</taxon>
        <taxon>Stichotrichia</taxon>
        <taxon>Sporadotrichida</taxon>
        <taxon>Halteriidae</taxon>
        <taxon>Halteria</taxon>
    </lineage>
</organism>
<keyword evidence="1" id="KW-0472">Membrane</keyword>
<name>A0A8J8NE10_HALGN</name>
<keyword evidence="1" id="KW-0812">Transmembrane</keyword>
<feature type="transmembrane region" description="Helical" evidence="1">
    <location>
        <begin position="34"/>
        <end position="59"/>
    </location>
</feature>
<accession>A0A8J8NE10</accession>
<dbReference type="EMBL" id="RRYP01020729">
    <property type="protein sequence ID" value="TNV72840.1"/>
    <property type="molecule type" value="Genomic_DNA"/>
</dbReference>
<reference evidence="2" key="1">
    <citation type="submission" date="2019-06" db="EMBL/GenBank/DDBJ databases">
        <authorList>
            <person name="Zheng W."/>
        </authorList>
    </citation>
    <scope>NUCLEOTIDE SEQUENCE</scope>
    <source>
        <strain evidence="2">QDHG01</strain>
    </source>
</reference>
<dbReference type="SUPFAM" id="SSF53850">
    <property type="entry name" value="Periplasmic binding protein-like II"/>
    <property type="match status" value="1"/>
</dbReference>
<dbReference type="Proteomes" id="UP000785679">
    <property type="component" value="Unassembled WGS sequence"/>
</dbReference>
<comment type="caution">
    <text evidence="2">The sequence shown here is derived from an EMBL/GenBank/DDBJ whole genome shotgun (WGS) entry which is preliminary data.</text>
</comment>
<protein>
    <submittedName>
        <fullName evidence="2">Uncharacterized protein</fullName>
    </submittedName>
</protein>
<evidence type="ECO:0000313" key="3">
    <source>
        <dbReference type="Proteomes" id="UP000785679"/>
    </source>
</evidence>
<keyword evidence="3" id="KW-1185">Reference proteome</keyword>
<sequence>MLNIRGKPYYHRMRAALEEFVGNNQKEKNMCKSIYRLFFIFTTILIMIFLFTDFVYLLINVLAKSNFNTIQDLKDYDARACYYYGDEFLQNMFQRESDILYEVGQTQLDCLMLLKGQDVDVVIINEFALLKLLQQNKQFLNKLRYQVNLNTNIAHHILINNNQPDWFQSQLQRAIDFIQKQKLDLLVKEKYLPTQLQNSKSTSLMPNQPTFQLICAILSLVFILILQITLVHRQFLKYKNRNKWKGEKIK</sequence>